<proteinExistence type="predicted"/>
<dbReference type="RefSeq" id="WP_014026513.1">
    <property type="nucleotide sequence ID" value="NC_015931.1"/>
</dbReference>
<accession>G0EEL4</accession>
<dbReference type="KEGG" id="pfm:Pyrfu_0967"/>
<dbReference type="GeneID" id="11139443"/>
<sequence length="79" mass="9251">MVRNKRYKCIVCGRMFPEGQGIVLQRGGVTLTFHSKACAVKFFRLMVETIDEGEFKKVARSLVKEFEEALKRREKRKQI</sequence>
<dbReference type="STRING" id="694429.Pyrfu_0967"/>
<organism evidence="1 2">
    <name type="scientific">Pyrolobus fumarii (strain DSM 11204 / 1A)</name>
    <dbReference type="NCBI Taxonomy" id="694429"/>
    <lineage>
        <taxon>Archaea</taxon>
        <taxon>Thermoproteota</taxon>
        <taxon>Thermoprotei</taxon>
        <taxon>Desulfurococcales</taxon>
        <taxon>Pyrodictiaceae</taxon>
        <taxon>Pyrolobus</taxon>
    </lineage>
</organism>
<dbReference type="InParanoid" id="G0EEL4"/>
<evidence type="ECO:0000313" key="2">
    <source>
        <dbReference type="Proteomes" id="UP000001037"/>
    </source>
</evidence>
<dbReference type="OrthoDB" id="43292at2157"/>
<dbReference type="HOGENOM" id="CLU_196483_0_0_2"/>
<reference evidence="1 2" key="1">
    <citation type="journal article" date="2011" name="Stand. Genomic Sci.">
        <title>Complete genome sequence of the hyperthermophilic chemolithoautotroph Pyrolobus fumarii type strain (1A).</title>
        <authorList>
            <person name="Anderson I."/>
            <person name="Goker M."/>
            <person name="Nolan M."/>
            <person name="Lucas S."/>
            <person name="Hammon N."/>
            <person name="Deshpande S."/>
            <person name="Cheng J.F."/>
            <person name="Tapia R."/>
            <person name="Han C."/>
            <person name="Goodwin L."/>
            <person name="Pitluck S."/>
            <person name="Huntemann M."/>
            <person name="Liolios K."/>
            <person name="Ivanova N."/>
            <person name="Pagani I."/>
            <person name="Mavromatis K."/>
            <person name="Ovchinikova G."/>
            <person name="Pati A."/>
            <person name="Chen A."/>
            <person name="Palaniappan K."/>
            <person name="Land M."/>
            <person name="Hauser L."/>
            <person name="Brambilla E.M."/>
            <person name="Huber H."/>
            <person name="Yasawong M."/>
            <person name="Rohde M."/>
            <person name="Spring S."/>
            <person name="Abt B."/>
            <person name="Sikorski J."/>
            <person name="Wirth R."/>
            <person name="Detter J.C."/>
            <person name="Woyke T."/>
            <person name="Bristow J."/>
            <person name="Eisen J.A."/>
            <person name="Markowitz V."/>
            <person name="Hugenholtz P."/>
            <person name="Kyrpides N.C."/>
            <person name="Klenk H.P."/>
            <person name="Lapidus A."/>
        </authorList>
    </citation>
    <scope>NUCLEOTIDE SEQUENCE [LARGE SCALE GENOMIC DNA]</scope>
    <source>
        <strain evidence="2">DSM 11204 / 1A</strain>
    </source>
</reference>
<gene>
    <name evidence="1" type="ordered locus">Pyrfu_0967</name>
</gene>
<dbReference type="EMBL" id="CP002838">
    <property type="protein sequence ID" value="AEM38836.1"/>
    <property type="molecule type" value="Genomic_DNA"/>
</dbReference>
<evidence type="ECO:0000313" key="1">
    <source>
        <dbReference type="EMBL" id="AEM38836.1"/>
    </source>
</evidence>
<protein>
    <submittedName>
        <fullName evidence="1">Uncharacterized protein</fullName>
    </submittedName>
</protein>
<dbReference type="eggNOG" id="arCOG04135">
    <property type="taxonomic scope" value="Archaea"/>
</dbReference>
<dbReference type="Proteomes" id="UP000001037">
    <property type="component" value="Chromosome"/>
</dbReference>
<dbReference type="AlphaFoldDB" id="G0EEL4"/>
<name>G0EEL4_PYRF1</name>
<keyword evidence="2" id="KW-1185">Reference proteome</keyword>